<accession>A0ABQ2KVV9</accession>
<proteinExistence type="predicted"/>
<dbReference type="RefSeq" id="WP_018976992.1">
    <property type="nucleotide sequence ID" value="NZ_BMLN01000002.1"/>
</dbReference>
<comment type="caution">
    <text evidence="1">The sequence shown here is derived from an EMBL/GenBank/DDBJ whole genome shotgun (WGS) entry which is preliminary data.</text>
</comment>
<evidence type="ECO:0000313" key="1">
    <source>
        <dbReference type="EMBL" id="GGN94988.1"/>
    </source>
</evidence>
<evidence type="ECO:0000313" key="2">
    <source>
        <dbReference type="Proteomes" id="UP000606653"/>
    </source>
</evidence>
<dbReference type="Proteomes" id="UP000606653">
    <property type="component" value="Unassembled WGS sequence"/>
</dbReference>
<protein>
    <submittedName>
        <fullName evidence="1">Uncharacterized protein</fullName>
    </submittedName>
</protein>
<gene>
    <name evidence="1" type="ORF">GCM10010969_10240</name>
</gene>
<organism evidence="1 2">
    <name type="scientific">Saccharibacillus kuerlensis</name>
    <dbReference type="NCBI Taxonomy" id="459527"/>
    <lineage>
        <taxon>Bacteria</taxon>
        <taxon>Bacillati</taxon>
        <taxon>Bacillota</taxon>
        <taxon>Bacilli</taxon>
        <taxon>Bacillales</taxon>
        <taxon>Paenibacillaceae</taxon>
        <taxon>Saccharibacillus</taxon>
    </lineage>
</organism>
<keyword evidence="2" id="KW-1185">Reference proteome</keyword>
<sequence>MPEEEMLIPKLERTLATWKEIEPKSLGASNVLVRMEKKKEHKSSFSLSVAVTVPTRRSGKKRRLLKGLLRKMLE</sequence>
<name>A0ABQ2KVV9_9BACL</name>
<dbReference type="EMBL" id="BMLN01000002">
    <property type="protein sequence ID" value="GGN94988.1"/>
    <property type="molecule type" value="Genomic_DNA"/>
</dbReference>
<reference evidence="2" key="1">
    <citation type="journal article" date="2019" name="Int. J. Syst. Evol. Microbiol.">
        <title>The Global Catalogue of Microorganisms (GCM) 10K type strain sequencing project: providing services to taxonomists for standard genome sequencing and annotation.</title>
        <authorList>
            <consortium name="The Broad Institute Genomics Platform"/>
            <consortium name="The Broad Institute Genome Sequencing Center for Infectious Disease"/>
            <person name="Wu L."/>
            <person name="Ma J."/>
        </authorList>
    </citation>
    <scope>NUCLEOTIDE SEQUENCE [LARGE SCALE GENOMIC DNA]</scope>
    <source>
        <strain evidence="2">CGMCC 1.6964</strain>
    </source>
</reference>